<dbReference type="HOGENOM" id="CLU_024412_1_0_1"/>
<proteinExistence type="predicted"/>
<dbReference type="eggNOG" id="ENOG502S1YN">
    <property type="taxonomic scope" value="Eukaryota"/>
</dbReference>
<feature type="compositionally biased region" description="Polar residues" evidence="1">
    <location>
        <begin position="280"/>
        <end position="295"/>
    </location>
</feature>
<dbReference type="PhylomeDB" id="M1W7X0"/>
<gene>
    <name evidence="2" type="ORF">CPUR_02467</name>
</gene>
<dbReference type="Proteomes" id="UP000016801">
    <property type="component" value="Unassembled WGS sequence"/>
</dbReference>
<dbReference type="PANTHER" id="PTHR35596:SF2">
    <property type="entry name" value="MICROBIAL-TYPE PARG CATALYTIC DOMAIN-CONTAINING PROTEIN"/>
    <property type="match status" value="1"/>
</dbReference>
<reference evidence="2 3" key="1">
    <citation type="journal article" date="2013" name="PLoS Genet.">
        <title>Plant-symbiotic fungi as chemical engineers: Multi-genome analysis of the Clavicipitaceae reveals dynamics of alkaloid loci.</title>
        <authorList>
            <person name="Schardl C.L."/>
            <person name="Young C.A."/>
            <person name="Hesse U."/>
            <person name="Amyotte S.G."/>
            <person name="Andreeva K."/>
            <person name="Calie P.J."/>
            <person name="Fleetwood D.J."/>
            <person name="Haws D.C."/>
            <person name="Moore N."/>
            <person name="Oeser B."/>
            <person name="Panaccione D.G."/>
            <person name="Schweri K.K."/>
            <person name="Voisey C.R."/>
            <person name="Farman M.L."/>
            <person name="Jaromczyk J.W."/>
            <person name="Roe B.A."/>
            <person name="O'Sullivan D.M."/>
            <person name="Scott B."/>
            <person name="Tudzynski P."/>
            <person name="An Z."/>
            <person name="Arnaoudova E.G."/>
            <person name="Bullock C.T."/>
            <person name="Charlton N.D."/>
            <person name="Chen L."/>
            <person name="Cox M."/>
            <person name="Dinkins R.D."/>
            <person name="Florea S."/>
            <person name="Glenn A.E."/>
            <person name="Gordon A."/>
            <person name="Gueldener U."/>
            <person name="Harris D.R."/>
            <person name="Hollin W."/>
            <person name="Jaromczyk J."/>
            <person name="Johnson R.D."/>
            <person name="Khan A.K."/>
            <person name="Leistner E."/>
            <person name="Leuchtmann A."/>
            <person name="Li C."/>
            <person name="Liu J."/>
            <person name="Liu J."/>
            <person name="Liu M."/>
            <person name="Mace W."/>
            <person name="Machado C."/>
            <person name="Nagabhyru P."/>
            <person name="Pan J."/>
            <person name="Schmid J."/>
            <person name="Sugawara K."/>
            <person name="Steiner U."/>
            <person name="Takach J.E."/>
            <person name="Tanaka E."/>
            <person name="Webb J.S."/>
            <person name="Wilson E.V."/>
            <person name="Wiseman J.L."/>
            <person name="Yoshida R."/>
            <person name="Zeng Z."/>
        </authorList>
    </citation>
    <scope>NUCLEOTIDE SEQUENCE [LARGE SCALE GENOMIC DNA]</scope>
    <source>
        <strain evidence="2 3">20.1</strain>
    </source>
</reference>
<keyword evidence="3" id="KW-1185">Reference proteome</keyword>
<feature type="compositionally biased region" description="Basic and acidic residues" evidence="1">
    <location>
        <begin position="261"/>
        <end position="274"/>
    </location>
</feature>
<dbReference type="VEuPathDB" id="FungiDB:CPUR_02467"/>
<name>M1W7X0_CLAP2</name>
<dbReference type="PANTHER" id="PTHR35596">
    <property type="entry name" value="DUF2263 DOMAIN-CONTAINING PROTEIN"/>
    <property type="match status" value="1"/>
</dbReference>
<sequence length="343" mass="38769">MDAGHPSQQVAGETEDSMLSVFPPVLSRPISYDGRTINLIQHTPSTDPPEPLEFRIVTGDPVKVAIDYATDNGGIRVPFICAAHRYNPGRGHPVERLTYEEQFCRRSNLRDTLTRKWPGMYDTPLYPISETGGIFSNRVAVYLGPQEDNYKVLDPIPDLPVVSVPPVRKPDVRGIGRLYSHEKDKSTMREKISRALRVCLDHNYNRVVVGDFGLGDGFLNPPQELAEIWRDLLLFDPNLRGQFRSVHFVFTDPLQSTTQESQKKYEEKRARQAAREGPASASTGQRTQPLSSQPAPTDMEVFESVFHPDEIKRVREKAASSSSTNMRAIFFLRDIMEKSWLKG</sequence>
<dbReference type="InterPro" id="IPR043472">
    <property type="entry name" value="Macro_dom-like"/>
</dbReference>
<organism evidence="2 3">
    <name type="scientific">Claviceps purpurea (strain 20.1)</name>
    <name type="common">Ergot fungus</name>
    <name type="synonym">Sphacelia segetum</name>
    <dbReference type="NCBI Taxonomy" id="1111077"/>
    <lineage>
        <taxon>Eukaryota</taxon>
        <taxon>Fungi</taxon>
        <taxon>Dikarya</taxon>
        <taxon>Ascomycota</taxon>
        <taxon>Pezizomycotina</taxon>
        <taxon>Sordariomycetes</taxon>
        <taxon>Hypocreomycetidae</taxon>
        <taxon>Hypocreales</taxon>
        <taxon>Clavicipitaceae</taxon>
        <taxon>Claviceps</taxon>
    </lineage>
</organism>
<dbReference type="AlphaFoldDB" id="M1W7X0"/>
<dbReference type="Gene3D" id="3.40.220.10">
    <property type="entry name" value="Leucine Aminopeptidase, subunit E, domain 1"/>
    <property type="match status" value="1"/>
</dbReference>
<dbReference type="OrthoDB" id="2440523at2759"/>
<evidence type="ECO:0000313" key="2">
    <source>
        <dbReference type="EMBL" id="CCE28778.1"/>
    </source>
</evidence>
<evidence type="ECO:0000256" key="1">
    <source>
        <dbReference type="SAM" id="MobiDB-lite"/>
    </source>
</evidence>
<feature type="region of interest" description="Disordered" evidence="1">
    <location>
        <begin position="257"/>
        <end position="297"/>
    </location>
</feature>
<evidence type="ECO:0000313" key="3">
    <source>
        <dbReference type="Proteomes" id="UP000016801"/>
    </source>
</evidence>
<protein>
    <recommendedName>
        <fullName evidence="4">Microbial-type PARG catalytic domain-containing protein</fullName>
    </recommendedName>
</protein>
<comment type="caution">
    <text evidence="2">The sequence shown here is derived from an EMBL/GenBank/DDBJ whole genome shotgun (WGS) entry which is preliminary data.</text>
</comment>
<evidence type="ECO:0008006" key="4">
    <source>
        <dbReference type="Google" id="ProtNLM"/>
    </source>
</evidence>
<dbReference type="EMBL" id="CAGA01000010">
    <property type="protein sequence ID" value="CCE28778.1"/>
    <property type="molecule type" value="Genomic_DNA"/>
</dbReference>
<dbReference type="STRING" id="1111077.M1W7X0"/>
<accession>M1W7X0</accession>